<dbReference type="Proteomes" id="UP000315217">
    <property type="component" value="Unassembled WGS sequence"/>
</dbReference>
<evidence type="ECO:0000313" key="5">
    <source>
        <dbReference type="Proteomes" id="UP000318661"/>
    </source>
</evidence>
<proteinExistence type="predicted"/>
<dbReference type="AlphaFoldDB" id="A0A537LVB9"/>
<dbReference type="Proteomes" id="UP000318661">
    <property type="component" value="Unassembled WGS sequence"/>
</dbReference>
<dbReference type="InterPro" id="IPR051200">
    <property type="entry name" value="Host-pathogen_enzymatic-act"/>
</dbReference>
<dbReference type="EMBL" id="VBAJ01000021">
    <property type="protein sequence ID" value="TMJ10147.1"/>
    <property type="molecule type" value="Genomic_DNA"/>
</dbReference>
<dbReference type="InterPro" id="IPR015943">
    <property type="entry name" value="WD40/YVTN_repeat-like_dom_sf"/>
</dbReference>
<protein>
    <submittedName>
        <fullName evidence="3">YncE family protein</fullName>
    </submittedName>
</protein>
<evidence type="ECO:0000313" key="2">
    <source>
        <dbReference type="EMBL" id="TMJ10147.1"/>
    </source>
</evidence>
<organism evidence="3 4">
    <name type="scientific">Candidatus Segetimicrobium genomatis</name>
    <dbReference type="NCBI Taxonomy" id="2569760"/>
    <lineage>
        <taxon>Bacteria</taxon>
        <taxon>Bacillati</taxon>
        <taxon>Candidatus Sysuimicrobiota</taxon>
        <taxon>Candidatus Sysuimicrobiia</taxon>
        <taxon>Candidatus Sysuimicrobiales</taxon>
        <taxon>Candidatus Segetimicrobiaceae</taxon>
        <taxon>Candidatus Segetimicrobium</taxon>
    </lineage>
</organism>
<evidence type="ECO:0000313" key="3">
    <source>
        <dbReference type="EMBL" id="TMJ11958.1"/>
    </source>
</evidence>
<dbReference type="PANTHER" id="PTHR47197:SF3">
    <property type="entry name" value="DIHYDRO-HEME D1 DEHYDROGENASE"/>
    <property type="match status" value="1"/>
</dbReference>
<dbReference type="SUPFAM" id="SSF50974">
    <property type="entry name" value="Nitrous oxide reductase, N-terminal domain"/>
    <property type="match status" value="1"/>
</dbReference>
<comment type="caution">
    <text evidence="3">The sequence shown here is derived from an EMBL/GenBank/DDBJ whole genome shotgun (WGS) entry which is preliminary data.</text>
</comment>
<name>A0A537LVB9_9BACT</name>
<feature type="chain" id="PRO_5036365005" evidence="1">
    <location>
        <begin position="21"/>
        <end position="477"/>
    </location>
</feature>
<evidence type="ECO:0000256" key="1">
    <source>
        <dbReference type="SAM" id="SignalP"/>
    </source>
</evidence>
<evidence type="ECO:0000313" key="4">
    <source>
        <dbReference type="Proteomes" id="UP000315217"/>
    </source>
</evidence>
<reference evidence="4 5" key="1">
    <citation type="journal article" date="2019" name="Nat. Microbiol.">
        <title>Mediterranean grassland soil C-N compound turnover is dependent on rainfall and depth, and is mediated by genomically divergent microorganisms.</title>
        <authorList>
            <person name="Diamond S."/>
            <person name="Andeer P.F."/>
            <person name="Li Z."/>
            <person name="Crits-Christoph A."/>
            <person name="Burstein D."/>
            <person name="Anantharaman K."/>
            <person name="Lane K.R."/>
            <person name="Thomas B.C."/>
            <person name="Pan C."/>
            <person name="Northen T.R."/>
            <person name="Banfield J.F."/>
        </authorList>
    </citation>
    <scope>NUCLEOTIDE SEQUENCE [LARGE SCALE GENOMIC DNA]</scope>
    <source>
        <strain evidence="3">NP_1</strain>
        <strain evidence="2">NP_2</strain>
    </source>
</reference>
<dbReference type="Gene3D" id="2.130.10.10">
    <property type="entry name" value="YVTN repeat-like/Quinoprotein amine dehydrogenase"/>
    <property type="match status" value="2"/>
</dbReference>
<accession>A0A537LVB9</accession>
<dbReference type="PANTHER" id="PTHR47197">
    <property type="entry name" value="PROTEIN NIRF"/>
    <property type="match status" value="1"/>
</dbReference>
<sequence length="477" mass="47769">MRHLVLGLVMALLLAGSAISAGPSANAFITNSGVTDVSVLDTATNGLSAVSIGASTHGVAMDPKGTRVYVAGATGSPSSVYAIDAKSKAVVGSATFATAVRSPFGVAVSPDGTRLFVTHGVKFGIRATQGALSMLTISSTGALSFDATLLLGGATTGVAVSPSGTRVYVANTSQRISVIDPAQIGVAGANPVIATIFAVGSVFVGVAIAPDGTRLYAADYGNGRLLGITVAGIAADAVVDCAAPAAPLVACVNVGSGPFGVAVSPNGKRVVVANSGSHDVTMIDAALVGATPVTTSVGDGPHGVAVTSDSTKVYVINRFSNTLSVLNATSGALLSTVNLPNLSSPVGFGTFLTPIQMIKVCIHIVPGAINLKKQGTVPVILYSSDGQKPECPAFDVHSADLASIHLNGWALEMKGNGEPMASFGDYNGDGLEDVMVHIRVDASAQASAAQSDSMATLEGQTTDGLSFEGSETVKFLH</sequence>
<dbReference type="InterPro" id="IPR011045">
    <property type="entry name" value="N2O_reductase_N"/>
</dbReference>
<feature type="signal peptide" evidence="1">
    <location>
        <begin position="1"/>
        <end position="20"/>
    </location>
</feature>
<keyword evidence="1" id="KW-0732">Signal</keyword>
<gene>
    <name evidence="3" type="ORF">E6G98_04035</name>
    <name evidence="2" type="ORF">E6G99_01465</name>
</gene>
<dbReference type="EMBL" id="VBAI01000039">
    <property type="protein sequence ID" value="TMJ11958.1"/>
    <property type="molecule type" value="Genomic_DNA"/>
</dbReference>